<dbReference type="OrthoDB" id="1607513at2759"/>
<evidence type="ECO:0000313" key="2">
    <source>
        <dbReference type="Proteomes" id="UP001152622"/>
    </source>
</evidence>
<accession>A0A9Q1ILR9</accession>
<name>A0A9Q1ILR9_SYNKA</name>
<dbReference type="Proteomes" id="UP001152622">
    <property type="component" value="Chromosome 11"/>
</dbReference>
<dbReference type="PANTHER" id="PTHR46481">
    <property type="entry name" value="ZINC FINGER BED DOMAIN-CONTAINING PROTEIN 4"/>
    <property type="match status" value="1"/>
</dbReference>
<dbReference type="SUPFAM" id="SSF140996">
    <property type="entry name" value="Hermes dimerisation domain"/>
    <property type="match status" value="1"/>
</dbReference>
<dbReference type="EMBL" id="JAINUF010000011">
    <property type="protein sequence ID" value="KAJ8346612.1"/>
    <property type="molecule type" value="Genomic_DNA"/>
</dbReference>
<proteinExistence type="predicted"/>
<reference evidence="1" key="1">
    <citation type="journal article" date="2023" name="Science">
        <title>Genome structures resolve the early diversification of teleost fishes.</title>
        <authorList>
            <person name="Parey E."/>
            <person name="Louis A."/>
            <person name="Montfort J."/>
            <person name="Bouchez O."/>
            <person name="Roques C."/>
            <person name="Iampietro C."/>
            <person name="Lluch J."/>
            <person name="Castinel A."/>
            <person name="Donnadieu C."/>
            <person name="Desvignes T."/>
            <person name="Floi Bucao C."/>
            <person name="Jouanno E."/>
            <person name="Wen M."/>
            <person name="Mejri S."/>
            <person name="Dirks R."/>
            <person name="Jansen H."/>
            <person name="Henkel C."/>
            <person name="Chen W.J."/>
            <person name="Zahm M."/>
            <person name="Cabau C."/>
            <person name="Klopp C."/>
            <person name="Thompson A.W."/>
            <person name="Robinson-Rechavi M."/>
            <person name="Braasch I."/>
            <person name="Lecointre G."/>
            <person name="Bobe J."/>
            <person name="Postlethwait J.H."/>
            <person name="Berthelot C."/>
            <person name="Roest Crollius H."/>
            <person name="Guiguen Y."/>
        </authorList>
    </citation>
    <scope>NUCLEOTIDE SEQUENCE</scope>
    <source>
        <strain evidence="1">WJC10195</strain>
    </source>
</reference>
<protein>
    <submittedName>
        <fullName evidence="1">Uncharacterized protein</fullName>
    </submittedName>
</protein>
<sequence>MLPLPDELNKFYARFEAANTAPVMPTPVGSEHNTLSVSTADVRRIFKQVNIRKAADKRFGMGTQVLTNFYTCTIESILTYSLTSWFGSSTTQDQKVLQRVVKTAQNITGSKLTSIQDIFHKRSIKKTCNIIRGSSHPAHTIFRLLPSGKRVCNMVEKDMMPISTVDGEGFRELINFLEPGYRIPSRETYITVTCHYIEQDWQVKSTVLLTESMFVRNTADNLAEKPNEAVESWGLTGRVIDCVHDNARNIVSANNPTRVSWHSVPCVVHTLQLAVNVELAAYLNRVTAAAGRLEKHFNHSTPATKVLEAKQQQMQLPPHRFIQSCKTRWNSVCDMFGRLVEPHSDQTSRC</sequence>
<dbReference type="PANTHER" id="PTHR46481:SF4">
    <property type="entry name" value="ZINC FINGER BED DOMAIN-CONTAINING PROTEIN 4"/>
    <property type="match status" value="1"/>
</dbReference>
<evidence type="ECO:0000313" key="1">
    <source>
        <dbReference type="EMBL" id="KAJ8346612.1"/>
    </source>
</evidence>
<gene>
    <name evidence="1" type="ORF">SKAU_G00280130</name>
</gene>
<dbReference type="InterPro" id="IPR052035">
    <property type="entry name" value="ZnF_BED_domain_contain"/>
</dbReference>
<comment type="caution">
    <text evidence="1">The sequence shown here is derived from an EMBL/GenBank/DDBJ whole genome shotgun (WGS) entry which is preliminary data.</text>
</comment>
<dbReference type="InterPro" id="IPR012337">
    <property type="entry name" value="RNaseH-like_sf"/>
</dbReference>
<dbReference type="SUPFAM" id="SSF53098">
    <property type="entry name" value="Ribonuclease H-like"/>
    <property type="match status" value="1"/>
</dbReference>
<organism evidence="1 2">
    <name type="scientific">Synaphobranchus kaupii</name>
    <name type="common">Kaup's arrowtooth eel</name>
    <dbReference type="NCBI Taxonomy" id="118154"/>
    <lineage>
        <taxon>Eukaryota</taxon>
        <taxon>Metazoa</taxon>
        <taxon>Chordata</taxon>
        <taxon>Craniata</taxon>
        <taxon>Vertebrata</taxon>
        <taxon>Euteleostomi</taxon>
        <taxon>Actinopterygii</taxon>
        <taxon>Neopterygii</taxon>
        <taxon>Teleostei</taxon>
        <taxon>Anguilliformes</taxon>
        <taxon>Synaphobranchidae</taxon>
        <taxon>Synaphobranchus</taxon>
    </lineage>
</organism>
<keyword evidence="2" id="KW-1185">Reference proteome</keyword>
<dbReference type="AlphaFoldDB" id="A0A9Q1ILR9"/>